<dbReference type="EMBL" id="JAENIK010000013">
    <property type="protein sequence ID" value="MBK1818121.1"/>
    <property type="molecule type" value="Genomic_DNA"/>
</dbReference>
<organism evidence="2 3">
    <name type="scientific">Luteolibacter yonseiensis</name>
    <dbReference type="NCBI Taxonomy" id="1144680"/>
    <lineage>
        <taxon>Bacteria</taxon>
        <taxon>Pseudomonadati</taxon>
        <taxon>Verrucomicrobiota</taxon>
        <taxon>Verrucomicrobiia</taxon>
        <taxon>Verrucomicrobiales</taxon>
        <taxon>Verrucomicrobiaceae</taxon>
        <taxon>Luteolibacter</taxon>
    </lineage>
</organism>
<dbReference type="RefSeq" id="WP_200353074.1">
    <property type="nucleotide sequence ID" value="NZ_BAABHZ010000002.1"/>
</dbReference>
<keyword evidence="1" id="KW-0472">Membrane</keyword>
<reference evidence="2" key="1">
    <citation type="submission" date="2021-01" db="EMBL/GenBank/DDBJ databases">
        <title>Modified the classification status of verrucomicrobia.</title>
        <authorList>
            <person name="Feng X."/>
        </authorList>
    </citation>
    <scope>NUCLEOTIDE SEQUENCE</scope>
    <source>
        <strain evidence="2">JCM 18052</strain>
    </source>
</reference>
<gene>
    <name evidence="2" type="ORF">JIN84_21035</name>
</gene>
<evidence type="ECO:0000313" key="3">
    <source>
        <dbReference type="Proteomes" id="UP000600139"/>
    </source>
</evidence>
<name>A0A934VDK5_9BACT</name>
<evidence type="ECO:0000256" key="1">
    <source>
        <dbReference type="SAM" id="Phobius"/>
    </source>
</evidence>
<sequence>MSSARHLVRLLVLVAVCLLTSCIDGHEEIWLNADGSGRADVTYTLPAVAARFQGGAEGVEKLLAKFLRDAPGLTSSSHEVVTDGDRLKIRVKASFDSALELREISRSDPMKKLPSSANGLAGKVRVSRHGWALDFSRTISAGNALPGSSLLPASQFKDRRLTYILHLPQAPILTNAMRTENGGRTLIWDQPLAAAVKTPFTIQFKSRIPVPTWIYLSAGAAALVIGSAGMFALRGFRKT</sequence>
<comment type="caution">
    <text evidence="2">The sequence shown here is derived from an EMBL/GenBank/DDBJ whole genome shotgun (WGS) entry which is preliminary data.</text>
</comment>
<protein>
    <recommendedName>
        <fullName evidence="4">DUF3153 domain-containing protein</fullName>
    </recommendedName>
</protein>
<accession>A0A934VDK5</accession>
<dbReference type="AlphaFoldDB" id="A0A934VDK5"/>
<keyword evidence="3" id="KW-1185">Reference proteome</keyword>
<dbReference type="PROSITE" id="PS51257">
    <property type="entry name" value="PROKAR_LIPOPROTEIN"/>
    <property type="match status" value="1"/>
</dbReference>
<proteinExistence type="predicted"/>
<dbReference type="Proteomes" id="UP000600139">
    <property type="component" value="Unassembled WGS sequence"/>
</dbReference>
<evidence type="ECO:0000313" key="2">
    <source>
        <dbReference type="EMBL" id="MBK1818121.1"/>
    </source>
</evidence>
<feature type="transmembrane region" description="Helical" evidence="1">
    <location>
        <begin position="213"/>
        <end position="233"/>
    </location>
</feature>
<keyword evidence="1" id="KW-1133">Transmembrane helix</keyword>
<keyword evidence="1" id="KW-0812">Transmembrane</keyword>
<evidence type="ECO:0008006" key="4">
    <source>
        <dbReference type="Google" id="ProtNLM"/>
    </source>
</evidence>